<dbReference type="Proteomes" id="UP000805704">
    <property type="component" value="Chromosome 9"/>
</dbReference>
<protein>
    <submittedName>
        <fullName evidence="1">Uncharacterized protein</fullName>
    </submittedName>
</protein>
<evidence type="ECO:0000313" key="2">
    <source>
        <dbReference type="Proteomes" id="UP000805704"/>
    </source>
</evidence>
<dbReference type="EMBL" id="CM024797">
    <property type="protein sequence ID" value="KAG8000283.1"/>
    <property type="molecule type" value="Genomic_DNA"/>
</dbReference>
<gene>
    <name evidence="1" type="ORF">GBF38_002513</name>
</gene>
<keyword evidence="2" id="KW-1185">Reference proteome</keyword>
<proteinExistence type="predicted"/>
<accession>A0ACB7EF85</accession>
<reference evidence="1" key="1">
    <citation type="submission" date="2020-04" db="EMBL/GenBank/DDBJ databases">
        <title>A chromosome-scale assembly and high-density genetic map of the yellow drum (Nibea albiflora) genome.</title>
        <authorList>
            <person name="Xu D."/>
            <person name="Zhang W."/>
            <person name="Chen R."/>
            <person name="Tan P."/>
            <person name="Wang L."/>
            <person name="Song H."/>
            <person name="Tian L."/>
            <person name="Zhu Q."/>
            <person name="Wang B."/>
        </authorList>
    </citation>
    <scope>NUCLEOTIDE SEQUENCE</scope>
    <source>
        <strain evidence="1">ZJHYS-2018</strain>
    </source>
</reference>
<evidence type="ECO:0000313" key="1">
    <source>
        <dbReference type="EMBL" id="KAG8000283.1"/>
    </source>
</evidence>
<sequence>MVVDELLTRPVCTLSGINSSLCNPDKDKLLWTDSVSTLEAVQTKKAKLEMVDVYRCSIEAGGAAVYIPSPTNGFPKNGWIQ</sequence>
<name>A0ACB7EF85_NIBAL</name>
<organism evidence="1 2">
    <name type="scientific">Nibea albiflora</name>
    <name type="common">Yellow drum</name>
    <name type="synonym">Corvina albiflora</name>
    <dbReference type="NCBI Taxonomy" id="240163"/>
    <lineage>
        <taxon>Eukaryota</taxon>
        <taxon>Metazoa</taxon>
        <taxon>Chordata</taxon>
        <taxon>Craniata</taxon>
        <taxon>Vertebrata</taxon>
        <taxon>Euteleostomi</taxon>
        <taxon>Actinopterygii</taxon>
        <taxon>Neopterygii</taxon>
        <taxon>Teleostei</taxon>
        <taxon>Neoteleostei</taxon>
        <taxon>Acanthomorphata</taxon>
        <taxon>Eupercaria</taxon>
        <taxon>Sciaenidae</taxon>
        <taxon>Nibea</taxon>
    </lineage>
</organism>
<comment type="caution">
    <text evidence="1">The sequence shown here is derived from an EMBL/GenBank/DDBJ whole genome shotgun (WGS) entry which is preliminary data.</text>
</comment>